<dbReference type="EMBL" id="CAKLDI010000002">
    <property type="protein sequence ID" value="CAH0535554.1"/>
    <property type="molecule type" value="Genomic_DNA"/>
</dbReference>
<organism evidence="2 3">
    <name type="scientific">Vibrio stylophorae</name>
    <dbReference type="NCBI Taxonomy" id="659351"/>
    <lineage>
        <taxon>Bacteria</taxon>
        <taxon>Pseudomonadati</taxon>
        <taxon>Pseudomonadota</taxon>
        <taxon>Gammaproteobacteria</taxon>
        <taxon>Vibrionales</taxon>
        <taxon>Vibrionaceae</taxon>
        <taxon>Vibrio</taxon>
    </lineage>
</organism>
<sequence length="132" mass="15579">MKHFISQKLLMTIALLAMCFAIHLWLLQQQTQHHAQMLIAQPQGYSAQQPALVARLSPLRTEPSEIHAQPNLFSLSWSLLWQSLLLLGICAFARQLPIQPLSLRSHVTWFYQWQKQRRKSWLHLQYRFAHSR</sequence>
<dbReference type="RefSeq" id="WP_237468465.1">
    <property type="nucleotide sequence ID" value="NZ_CAKLDI010000002.1"/>
</dbReference>
<accession>A0ABN8DWY1</accession>
<gene>
    <name evidence="2" type="ORF">VST7929_03112</name>
</gene>
<name>A0ABN8DWY1_9VIBR</name>
<keyword evidence="3" id="KW-1185">Reference proteome</keyword>
<evidence type="ECO:0000256" key="1">
    <source>
        <dbReference type="SAM" id="Phobius"/>
    </source>
</evidence>
<feature type="transmembrane region" description="Helical" evidence="1">
    <location>
        <begin position="9"/>
        <end position="27"/>
    </location>
</feature>
<comment type="caution">
    <text evidence="2">The sequence shown here is derived from an EMBL/GenBank/DDBJ whole genome shotgun (WGS) entry which is preliminary data.</text>
</comment>
<keyword evidence="1" id="KW-1133">Transmembrane helix</keyword>
<keyword evidence="1" id="KW-0812">Transmembrane</keyword>
<keyword evidence="1" id="KW-0472">Membrane</keyword>
<protein>
    <submittedName>
        <fullName evidence="2">Uncharacterized protein</fullName>
    </submittedName>
</protein>
<dbReference type="Proteomes" id="UP000838672">
    <property type="component" value="Unassembled WGS sequence"/>
</dbReference>
<evidence type="ECO:0000313" key="2">
    <source>
        <dbReference type="EMBL" id="CAH0535554.1"/>
    </source>
</evidence>
<evidence type="ECO:0000313" key="3">
    <source>
        <dbReference type="Proteomes" id="UP000838672"/>
    </source>
</evidence>
<proteinExistence type="predicted"/>
<reference evidence="2" key="1">
    <citation type="submission" date="2021-11" db="EMBL/GenBank/DDBJ databases">
        <authorList>
            <person name="Rodrigo-Torres L."/>
            <person name="Arahal R. D."/>
            <person name="Lucena T."/>
        </authorList>
    </citation>
    <scope>NUCLEOTIDE SEQUENCE</scope>
    <source>
        <strain evidence="2">CECT 7929</strain>
    </source>
</reference>